<feature type="compositionally biased region" description="Basic and acidic residues" evidence="1">
    <location>
        <begin position="1"/>
        <end position="12"/>
    </location>
</feature>
<evidence type="ECO:0000313" key="3">
    <source>
        <dbReference type="EMBL" id="KAF2572121.1"/>
    </source>
</evidence>
<comment type="caution">
    <text evidence="3">The sequence shown here is derived from an EMBL/GenBank/DDBJ whole genome shotgun (WGS) entry which is preliminary data.</text>
</comment>
<accession>A0A8S9IQC1</accession>
<gene>
    <name evidence="2" type="ORF">F2Q68_00021340</name>
    <name evidence="3" type="ORF">F2Q70_00004482</name>
</gene>
<protein>
    <submittedName>
        <fullName evidence="3">Uncharacterized protein</fullName>
    </submittedName>
</protein>
<feature type="compositionally biased region" description="Polar residues" evidence="1">
    <location>
        <begin position="48"/>
        <end position="65"/>
    </location>
</feature>
<feature type="region of interest" description="Disordered" evidence="1">
    <location>
        <begin position="1"/>
        <end position="79"/>
    </location>
</feature>
<reference evidence="3" key="1">
    <citation type="submission" date="2019-12" db="EMBL/GenBank/DDBJ databases">
        <title>Genome sequencing and annotation of Brassica cretica.</title>
        <authorList>
            <person name="Studholme D.J."/>
            <person name="Sarris P.F."/>
        </authorList>
    </citation>
    <scope>NUCLEOTIDE SEQUENCE</scope>
    <source>
        <strain evidence="2">PFS-001/15</strain>
        <strain evidence="3">PFS-102/07</strain>
        <tissue evidence="3">Leaf</tissue>
    </source>
</reference>
<sequence length="102" mass="11350">MNSEKDSYDKPSRKVTRILGQMDHARKNYETSIRLDQPGSPSGRAGRTTKSTRGTNELDQSNSPSGRVGSTDPSSSRPRSFLLRDWIELALVSSRSELPLEL</sequence>
<organism evidence="3">
    <name type="scientific">Brassica cretica</name>
    <name type="common">Mustard</name>
    <dbReference type="NCBI Taxonomy" id="69181"/>
    <lineage>
        <taxon>Eukaryota</taxon>
        <taxon>Viridiplantae</taxon>
        <taxon>Streptophyta</taxon>
        <taxon>Embryophyta</taxon>
        <taxon>Tracheophyta</taxon>
        <taxon>Spermatophyta</taxon>
        <taxon>Magnoliopsida</taxon>
        <taxon>eudicotyledons</taxon>
        <taxon>Gunneridae</taxon>
        <taxon>Pentapetalae</taxon>
        <taxon>rosids</taxon>
        <taxon>malvids</taxon>
        <taxon>Brassicales</taxon>
        <taxon>Brassicaceae</taxon>
        <taxon>Brassiceae</taxon>
        <taxon>Brassica</taxon>
    </lineage>
</organism>
<evidence type="ECO:0000313" key="2">
    <source>
        <dbReference type="EMBL" id="KAF2535678.1"/>
    </source>
</evidence>
<dbReference type="Proteomes" id="UP000712281">
    <property type="component" value="Unassembled WGS sequence"/>
</dbReference>
<proteinExistence type="predicted"/>
<dbReference type="EMBL" id="QGKY02001015">
    <property type="protein sequence ID" value="KAF2572121.1"/>
    <property type="molecule type" value="Genomic_DNA"/>
</dbReference>
<dbReference type="EMBL" id="QGKW02002228">
    <property type="protein sequence ID" value="KAF2535678.1"/>
    <property type="molecule type" value="Genomic_DNA"/>
</dbReference>
<dbReference type="AlphaFoldDB" id="A0A8S9IQC1"/>
<name>A0A8S9IQC1_BRACR</name>
<evidence type="ECO:0000256" key="1">
    <source>
        <dbReference type="SAM" id="MobiDB-lite"/>
    </source>
</evidence>